<dbReference type="GO" id="GO:0016020">
    <property type="term" value="C:membrane"/>
    <property type="evidence" value="ECO:0007669"/>
    <property type="project" value="UniProtKB-SubCell"/>
</dbReference>
<organism evidence="9 10">
    <name type="scientific">Perilla frutescens var. hirtella</name>
    <name type="common">Perilla citriodora</name>
    <name type="synonym">Perilla setoyensis</name>
    <dbReference type="NCBI Taxonomy" id="608512"/>
    <lineage>
        <taxon>Eukaryota</taxon>
        <taxon>Viridiplantae</taxon>
        <taxon>Streptophyta</taxon>
        <taxon>Embryophyta</taxon>
        <taxon>Tracheophyta</taxon>
        <taxon>Spermatophyta</taxon>
        <taxon>Magnoliopsida</taxon>
        <taxon>eudicotyledons</taxon>
        <taxon>Gunneridae</taxon>
        <taxon>Pentapetalae</taxon>
        <taxon>asterids</taxon>
        <taxon>lamiids</taxon>
        <taxon>Lamiales</taxon>
        <taxon>Lamiaceae</taxon>
        <taxon>Nepetoideae</taxon>
        <taxon>Elsholtzieae</taxon>
        <taxon>Perilla</taxon>
    </lineage>
</organism>
<keyword evidence="5" id="KW-0175">Coiled coil</keyword>
<evidence type="ECO:0000313" key="10">
    <source>
        <dbReference type="Proteomes" id="UP001190926"/>
    </source>
</evidence>
<keyword evidence="3 7" id="KW-1133">Transmembrane helix</keyword>
<dbReference type="Proteomes" id="UP001190926">
    <property type="component" value="Unassembled WGS sequence"/>
</dbReference>
<dbReference type="PANTHER" id="PTHR31448">
    <property type="entry name" value="MYOSIN-BINDING PROTEIN 2"/>
    <property type="match status" value="1"/>
</dbReference>
<dbReference type="EMBL" id="SDAM02029498">
    <property type="protein sequence ID" value="KAH6756998.1"/>
    <property type="molecule type" value="Genomic_DNA"/>
</dbReference>
<evidence type="ECO:0000256" key="2">
    <source>
        <dbReference type="ARBA" id="ARBA00022692"/>
    </source>
</evidence>
<accession>A0AAD4IQK5</accession>
<gene>
    <name evidence="9" type="ORF">C2S53_009232</name>
</gene>
<evidence type="ECO:0000256" key="3">
    <source>
        <dbReference type="ARBA" id="ARBA00022989"/>
    </source>
</evidence>
<dbReference type="GO" id="GO:0080115">
    <property type="term" value="F:myosin XI tail binding"/>
    <property type="evidence" value="ECO:0007669"/>
    <property type="project" value="UniProtKB-ARBA"/>
</dbReference>
<evidence type="ECO:0000256" key="1">
    <source>
        <dbReference type="ARBA" id="ARBA00004167"/>
    </source>
</evidence>
<dbReference type="PROSITE" id="PS51775">
    <property type="entry name" value="GTD_BINDING"/>
    <property type="match status" value="1"/>
</dbReference>
<keyword evidence="10" id="KW-1185">Reference proteome</keyword>
<keyword evidence="4 7" id="KW-0472">Membrane</keyword>
<feature type="transmembrane region" description="Helical" evidence="7">
    <location>
        <begin position="21"/>
        <end position="44"/>
    </location>
</feature>
<sequence>MLPVGALRILIEEKYGTLPHLLIYAVLEWLMIILLFVDGFLAFVSNEIARFFELRTPCLLCTRLDHVLVQRDSNFYYNDSICEVHKKDISALAYCHVHKRLSDIRSMCQGCLLNLNKDSDCATAVVDDDRRLQLKPLRMEINVPDERVGMFRCSCCGEPMKPKSSSKYNRSLSIGSLAPSPRTPWFSGRNNEGGNMDSLPSRYTELKLTSVSHSELQEGEEAAALVVNHGREDVKAVPLLPEEMIEDVPRTPIFSSRNRFFGIPLTDAVPVSPSFASRSSKKLSEKLEILEPIDENEGEGDSLARLKRQATLDSRSLMALYMELDEERSASAVAANNAMAMITRLQAEKAAVQMEALQYQRMMEEQTEYDEEALQMMRDMLFKRDEEMKDLEVELEMYKEQYGIIKRIGSEICEVDLDEGYQEMNSDQALSSFSEKSDDQNENERAMDCPDELALDYEGERSHLLGLLRELENKMYSTTSTASVGDDENEAVLTREVSLIRERLRAVEGESGFLKHAAMTLQRGGEGMKLLTEIAQHLRKLRQNIKSPEA</sequence>
<protein>
    <recommendedName>
        <fullName evidence="8">GTD-binding domain-containing protein</fullName>
    </recommendedName>
</protein>
<feature type="region of interest" description="Disordered" evidence="6">
    <location>
        <begin position="426"/>
        <end position="445"/>
    </location>
</feature>
<dbReference type="AlphaFoldDB" id="A0AAD4IQK5"/>
<dbReference type="InterPro" id="IPR007656">
    <property type="entry name" value="GTD-bd"/>
</dbReference>
<evidence type="ECO:0000256" key="5">
    <source>
        <dbReference type="SAM" id="Coils"/>
    </source>
</evidence>
<name>A0AAD4IQK5_PERFH</name>
<dbReference type="Pfam" id="PF04576">
    <property type="entry name" value="Zein-binding"/>
    <property type="match status" value="1"/>
</dbReference>
<comment type="subcellular location">
    <subcellularLocation>
        <location evidence="1">Membrane</location>
        <topology evidence="1">Single-pass membrane protein</topology>
    </subcellularLocation>
</comment>
<proteinExistence type="predicted"/>
<evidence type="ECO:0000256" key="4">
    <source>
        <dbReference type="ARBA" id="ARBA00023136"/>
    </source>
</evidence>
<feature type="domain" description="GTD-binding" evidence="8">
    <location>
        <begin position="301"/>
        <end position="399"/>
    </location>
</feature>
<reference evidence="9 10" key="1">
    <citation type="journal article" date="2021" name="Nat. Commun.">
        <title>Incipient diploidization of the medicinal plant Perilla within 10,000 years.</title>
        <authorList>
            <person name="Zhang Y."/>
            <person name="Shen Q."/>
            <person name="Leng L."/>
            <person name="Zhang D."/>
            <person name="Chen S."/>
            <person name="Shi Y."/>
            <person name="Ning Z."/>
            <person name="Chen S."/>
        </authorList>
    </citation>
    <scope>NUCLEOTIDE SEQUENCE [LARGE SCALE GENOMIC DNA]</scope>
    <source>
        <strain evidence="10">cv. PC099</strain>
    </source>
</reference>
<dbReference type="PANTHER" id="PTHR31448:SF9">
    <property type="entry name" value="MYOSIN-BINDING PROTEIN 6-RELATED"/>
    <property type="match status" value="1"/>
</dbReference>
<comment type="caution">
    <text evidence="9">The sequence shown here is derived from an EMBL/GenBank/DDBJ whole genome shotgun (WGS) entry which is preliminary data.</text>
</comment>
<keyword evidence="2 7" id="KW-0812">Transmembrane</keyword>
<evidence type="ECO:0000256" key="6">
    <source>
        <dbReference type="SAM" id="MobiDB-lite"/>
    </source>
</evidence>
<feature type="compositionally biased region" description="Basic and acidic residues" evidence="6">
    <location>
        <begin position="435"/>
        <end position="445"/>
    </location>
</feature>
<dbReference type="InterPro" id="IPR039306">
    <property type="entry name" value="MYOB"/>
</dbReference>
<evidence type="ECO:0000256" key="7">
    <source>
        <dbReference type="SAM" id="Phobius"/>
    </source>
</evidence>
<evidence type="ECO:0000259" key="8">
    <source>
        <dbReference type="PROSITE" id="PS51775"/>
    </source>
</evidence>
<evidence type="ECO:0000313" key="9">
    <source>
        <dbReference type="EMBL" id="KAH6756998.1"/>
    </source>
</evidence>
<feature type="coiled-coil region" evidence="5">
    <location>
        <begin position="335"/>
        <end position="401"/>
    </location>
</feature>